<keyword evidence="3" id="KW-1133">Transmembrane helix</keyword>
<evidence type="ECO:0000259" key="6">
    <source>
        <dbReference type="PROSITE" id="PS51181"/>
    </source>
</evidence>
<dbReference type="Gene3D" id="3.90.190.10">
    <property type="entry name" value="Protein tyrosine phosphatase superfamily"/>
    <property type="match status" value="1"/>
</dbReference>
<dbReference type="Pfam" id="PF22785">
    <property type="entry name" value="Tc-R-P"/>
    <property type="match status" value="1"/>
</dbReference>
<evidence type="ECO:0008006" key="10">
    <source>
        <dbReference type="Google" id="ProtNLM"/>
    </source>
</evidence>
<accession>A0AAN7KPS6</accession>
<feature type="domain" description="Ubiquitin-like" evidence="4">
    <location>
        <begin position="10"/>
        <end position="76"/>
    </location>
</feature>
<protein>
    <recommendedName>
        <fullName evidence="10">Phosphatidylinositol-3,4,5-trisphosphate 3-phosphatase</fullName>
    </recommendedName>
</protein>
<dbReference type="PROSITE" id="PS51182">
    <property type="entry name" value="C2_TENSIN"/>
    <property type="match status" value="1"/>
</dbReference>
<dbReference type="GO" id="GO:0005829">
    <property type="term" value="C:cytosol"/>
    <property type="evidence" value="ECO:0007669"/>
    <property type="project" value="TreeGrafter"/>
</dbReference>
<dbReference type="InterPro" id="IPR029023">
    <property type="entry name" value="Tensin_phosphatase"/>
</dbReference>
<keyword evidence="1" id="KW-0378">Hydrolase</keyword>
<dbReference type="InterPro" id="IPR029071">
    <property type="entry name" value="Ubiquitin-like_domsf"/>
</dbReference>
<keyword evidence="9" id="KW-1185">Reference proteome</keyword>
<comment type="caution">
    <text evidence="8">The sequence shown here is derived from an EMBL/GenBank/DDBJ whole genome shotgun (WGS) entry which is preliminary data.</text>
</comment>
<evidence type="ECO:0000256" key="2">
    <source>
        <dbReference type="ARBA" id="ARBA00022912"/>
    </source>
</evidence>
<dbReference type="GO" id="GO:0016314">
    <property type="term" value="F:phosphatidylinositol-3,4,5-trisphosphate 3-phosphatase activity"/>
    <property type="evidence" value="ECO:0007669"/>
    <property type="project" value="TreeGrafter"/>
</dbReference>
<evidence type="ECO:0000313" key="8">
    <source>
        <dbReference type="EMBL" id="KAK4768548.1"/>
    </source>
</evidence>
<feature type="transmembrane region" description="Helical" evidence="3">
    <location>
        <begin position="128"/>
        <end position="155"/>
    </location>
</feature>
<dbReference type="InterPro" id="IPR039540">
    <property type="entry name" value="UBL3-like_ubiquitin_dom"/>
</dbReference>
<keyword evidence="2" id="KW-0904">Protein phosphatase</keyword>
<dbReference type="GO" id="GO:0046856">
    <property type="term" value="P:phosphatidylinositol dephosphorylation"/>
    <property type="evidence" value="ECO:0007669"/>
    <property type="project" value="TreeGrafter"/>
</dbReference>
<dbReference type="InterPro" id="IPR029021">
    <property type="entry name" value="Prot-tyrosine_phosphatase-like"/>
</dbReference>
<dbReference type="InterPro" id="IPR035892">
    <property type="entry name" value="C2_domain_sf"/>
</dbReference>
<dbReference type="PROSITE" id="PS51181">
    <property type="entry name" value="PPASE_TENSIN"/>
    <property type="match status" value="1"/>
</dbReference>
<evidence type="ECO:0000313" key="9">
    <source>
        <dbReference type="Proteomes" id="UP001345219"/>
    </source>
</evidence>
<dbReference type="AlphaFoldDB" id="A0AAN7KPS6"/>
<organism evidence="8 9">
    <name type="scientific">Trapa incisa</name>
    <dbReference type="NCBI Taxonomy" id="236973"/>
    <lineage>
        <taxon>Eukaryota</taxon>
        <taxon>Viridiplantae</taxon>
        <taxon>Streptophyta</taxon>
        <taxon>Embryophyta</taxon>
        <taxon>Tracheophyta</taxon>
        <taxon>Spermatophyta</taxon>
        <taxon>Magnoliopsida</taxon>
        <taxon>eudicotyledons</taxon>
        <taxon>Gunneridae</taxon>
        <taxon>Pentapetalae</taxon>
        <taxon>rosids</taxon>
        <taxon>malvids</taxon>
        <taxon>Myrtales</taxon>
        <taxon>Lythraceae</taxon>
        <taxon>Trapa</taxon>
    </lineage>
</organism>
<dbReference type="PROSITE" id="PS50053">
    <property type="entry name" value="UBIQUITIN_2"/>
    <property type="match status" value="1"/>
</dbReference>
<evidence type="ECO:0000259" key="5">
    <source>
        <dbReference type="PROSITE" id="PS50056"/>
    </source>
</evidence>
<dbReference type="PROSITE" id="PS00383">
    <property type="entry name" value="TYR_PHOSPHATASE_1"/>
    <property type="match status" value="1"/>
</dbReference>
<dbReference type="SMART" id="SM01326">
    <property type="entry name" value="PTEN_C2"/>
    <property type="match status" value="1"/>
</dbReference>
<dbReference type="InterPro" id="IPR000626">
    <property type="entry name" value="Ubiquitin-like_dom"/>
</dbReference>
<dbReference type="InterPro" id="IPR000387">
    <property type="entry name" value="Tyr_Pase_dom"/>
</dbReference>
<dbReference type="Gene3D" id="3.10.20.90">
    <property type="entry name" value="Phosphatidylinositol 3-kinase Catalytic Subunit, Chain A, domain 1"/>
    <property type="match status" value="1"/>
</dbReference>
<name>A0AAN7KPS6_9MYRT</name>
<dbReference type="GO" id="GO:0004725">
    <property type="term" value="F:protein tyrosine phosphatase activity"/>
    <property type="evidence" value="ECO:0007669"/>
    <property type="project" value="TreeGrafter"/>
</dbReference>
<dbReference type="SUPFAM" id="SSF54236">
    <property type="entry name" value="Ubiquitin-like"/>
    <property type="match status" value="1"/>
</dbReference>
<proteinExistence type="predicted"/>
<dbReference type="PANTHER" id="PTHR12305">
    <property type="entry name" value="PHOSPHATASE WITH HOMOLOGY TO TENSIN"/>
    <property type="match status" value="1"/>
</dbReference>
<sequence length="570" mass="64297">MASAAVQDQLEIRFRLIDGSDIGPKSFPVSTSVASLKENILSQWPKDKLNGPKSVKDLKLISAGRILENNRTVADCRSPLYDVPGGVTTMHVIVQPPSEKALYEHFLGFVIWLEPSLGSVNGDILGDLVAHIIMLIPSFVICFPILSCKILFYILRRRCKKMGLKFTKQEVDHEAEAYEQAVINYLVKNFFVRNLVSKKRRRLSVGGYDLDMSYITDRVLAMSFPAERMRAMYWNPLWQIYNLCIEEAYDPTHFHARVERFPFDDNHVPPLHMVKLFCESVTSWLSSDPKNIAVIHCMAGKGRTGLMVCSYLVYGGMSSEDALQLYAQRRTTNNEGVSIPSQRRYVEYWASMLSFPAGGPPVVSLPLPQTRELRRIRLYDTVNADSVYFVVSELQEIPNQMYRPAIEVSRGCCRQIKKGYQRNNSPRYYLSFDGGADDATSPTSPTSEPRLVVQMDTESPILYQKTCLDYHFDKPLQVTGDVRVIFYQKMNGGRLFYVCFNTAFVRKGLLQFSSRDLDKIGSKGRSICGNAFCVELLFGPANEAGAPPSAFPAASTETPSMISVLTSDRF</sequence>
<dbReference type="Gene3D" id="2.60.40.1110">
    <property type="match status" value="1"/>
</dbReference>
<dbReference type="PROSITE" id="PS50056">
    <property type="entry name" value="TYR_PHOSPHATASE_2"/>
    <property type="match status" value="1"/>
</dbReference>
<feature type="domain" description="Tyrosine specific protein phosphatases" evidence="5">
    <location>
        <begin position="275"/>
        <end position="330"/>
    </location>
</feature>
<feature type="domain" description="Phosphatase tensin-type" evidence="6">
    <location>
        <begin position="201"/>
        <end position="356"/>
    </location>
</feature>
<dbReference type="Pfam" id="PF13881">
    <property type="entry name" value="Rad60-SLD_2"/>
    <property type="match status" value="1"/>
</dbReference>
<dbReference type="InterPro" id="IPR014020">
    <property type="entry name" value="Tensin_C2-dom"/>
</dbReference>
<dbReference type="PANTHER" id="PTHR12305:SF60">
    <property type="entry name" value="PHOSPHATIDYLINOSITOL 3,4,5-TRISPHOSPHATE 3-PHOSPHATASE TPTE2-RELATED"/>
    <property type="match status" value="1"/>
</dbReference>
<evidence type="ECO:0000259" key="4">
    <source>
        <dbReference type="PROSITE" id="PS50053"/>
    </source>
</evidence>
<keyword evidence="3" id="KW-0812">Transmembrane</keyword>
<dbReference type="Proteomes" id="UP001345219">
    <property type="component" value="Chromosome 3"/>
</dbReference>
<dbReference type="SUPFAM" id="SSF52799">
    <property type="entry name" value="(Phosphotyrosine protein) phosphatases II"/>
    <property type="match status" value="1"/>
</dbReference>
<evidence type="ECO:0000256" key="1">
    <source>
        <dbReference type="ARBA" id="ARBA00022801"/>
    </source>
</evidence>
<evidence type="ECO:0000259" key="7">
    <source>
        <dbReference type="PROSITE" id="PS51182"/>
    </source>
</evidence>
<dbReference type="Pfam" id="PF10409">
    <property type="entry name" value="PTEN_C2"/>
    <property type="match status" value="1"/>
</dbReference>
<dbReference type="InterPro" id="IPR016130">
    <property type="entry name" value="Tyr_Pase_AS"/>
</dbReference>
<dbReference type="InterPro" id="IPR051281">
    <property type="entry name" value="Dual-spec_lipid-protein_phosph"/>
</dbReference>
<feature type="domain" description="C2 tensin-type" evidence="7">
    <location>
        <begin position="384"/>
        <end position="541"/>
    </location>
</feature>
<gene>
    <name evidence="8" type="ORF">SAY87_003689</name>
</gene>
<evidence type="ECO:0000256" key="3">
    <source>
        <dbReference type="SAM" id="Phobius"/>
    </source>
</evidence>
<keyword evidence="3" id="KW-0472">Membrane</keyword>
<dbReference type="CDD" id="cd01814">
    <property type="entry name" value="Ubl_MUBs_plant"/>
    <property type="match status" value="1"/>
</dbReference>
<reference evidence="8 9" key="1">
    <citation type="journal article" date="2023" name="Hortic Res">
        <title>Pangenome of water caltrop reveals structural variations and asymmetric subgenome divergence after allopolyploidization.</title>
        <authorList>
            <person name="Zhang X."/>
            <person name="Chen Y."/>
            <person name="Wang L."/>
            <person name="Yuan Y."/>
            <person name="Fang M."/>
            <person name="Shi L."/>
            <person name="Lu R."/>
            <person name="Comes H.P."/>
            <person name="Ma Y."/>
            <person name="Chen Y."/>
            <person name="Huang G."/>
            <person name="Zhou Y."/>
            <person name="Zheng Z."/>
            <person name="Qiu Y."/>
        </authorList>
    </citation>
    <scope>NUCLEOTIDE SEQUENCE [LARGE SCALE GENOMIC DNA]</scope>
    <source>
        <tissue evidence="8">Roots</tissue>
    </source>
</reference>
<dbReference type="SUPFAM" id="SSF49562">
    <property type="entry name" value="C2 domain (Calcium/lipid-binding domain, CaLB)"/>
    <property type="match status" value="1"/>
</dbReference>
<dbReference type="EMBL" id="JAXIOK010000006">
    <property type="protein sequence ID" value="KAK4768548.1"/>
    <property type="molecule type" value="Genomic_DNA"/>
</dbReference>